<dbReference type="Gene3D" id="1.10.840.10">
    <property type="entry name" value="Ras guanine-nucleotide exchange factors catalytic domain"/>
    <property type="match status" value="1"/>
</dbReference>
<dbReference type="GO" id="GO:0005085">
    <property type="term" value="F:guanyl-nucleotide exchange factor activity"/>
    <property type="evidence" value="ECO:0007669"/>
    <property type="project" value="UniProtKB-KW"/>
</dbReference>
<feature type="non-terminal residue" evidence="4">
    <location>
        <position position="188"/>
    </location>
</feature>
<name>A0A0L0FAZ3_9EUKA</name>
<accession>A0A0L0FAZ3</accession>
<dbReference type="InterPro" id="IPR023578">
    <property type="entry name" value="Ras_GEF_dom_sf"/>
</dbReference>
<feature type="domain" description="Ras-GEF" evidence="3">
    <location>
        <begin position="31"/>
        <end position="188"/>
    </location>
</feature>
<dbReference type="RefSeq" id="XP_014147573.1">
    <property type="nucleotide sequence ID" value="XM_014292098.1"/>
</dbReference>
<dbReference type="AlphaFoldDB" id="A0A0L0FAZ3"/>
<dbReference type="GO" id="GO:0007265">
    <property type="term" value="P:Ras protein signal transduction"/>
    <property type="evidence" value="ECO:0007669"/>
    <property type="project" value="TreeGrafter"/>
</dbReference>
<dbReference type="eggNOG" id="KOG3417">
    <property type="taxonomic scope" value="Eukaryota"/>
</dbReference>
<dbReference type="SMART" id="SM00147">
    <property type="entry name" value="RasGEF"/>
    <property type="match status" value="1"/>
</dbReference>
<dbReference type="InterPro" id="IPR001895">
    <property type="entry name" value="RASGEF_cat_dom"/>
</dbReference>
<keyword evidence="1 2" id="KW-0344">Guanine-nucleotide releasing factor</keyword>
<organism evidence="4 5">
    <name type="scientific">Sphaeroforma arctica JP610</name>
    <dbReference type="NCBI Taxonomy" id="667725"/>
    <lineage>
        <taxon>Eukaryota</taxon>
        <taxon>Ichthyosporea</taxon>
        <taxon>Ichthyophonida</taxon>
        <taxon>Sphaeroforma</taxon>
    </lineage>
</organism>
<dbReference type="SUPFAM" id="SSF48366">
    <property type="entry name" value="Ras GEF"/>
    <property type="match status" value="1"/>
</dbReference>
<evidence type="ECO:0000313" key="4">
    <source>
        <dbReference type="EMBL" id="KNC73671.1"/>
    </source>
</evidence>
<dbReference type="GeneID" id="25914274"/>
<dbReference type="OrthoDB" id="546434at2759"/>
<protein>
    <recommendedName>
        <fullName evidence="3">Ras-GEF domain-containing protein</fullName>
    </recommendedName>
</protein>
<dbReference type="InterPro" id="IPR036964">
    <property type="entry name" value="RASGEF_cat_dom_sf"/>
</dbReference>
<dbReference type="PANTHER" id="PTHR23113:SF99">
    <property type="entry name" value="RASGEF DOMAIN-CONTAINING PROTEIN"/>
    <property type="match status" value="1"/>
</dbReference>
<dbReference type="Pfam" id="PF00617">
    <property type="entry name" value="RasGEF"/>
    <property type="match status" value="1"/>
</dbReference>
<evidence type="ECO:0000256" key="1">
    <source>
        <dbReference type="ARBA" id="ARBA00022658"/>
    </source>
</evidence>
<dbReference type="STRING" id="667725.A0A0L0FAZ3"/>
<evidence type="ECO:0000256" key="2">
    <source>
        <dbReference type="PROSITE-ProRule" id="PRU00168"/>
    </source>
</evidence>
<gene>
    <name evidence="4" type="ORF">SARC_13770</name>
</gene>
<dbReference type="PROSITE" id="PS50009">
    <property type="entry name" value="RASGEF_CAT"/>
    <property type="match status" value="1"/>
</dbReference>
<evidence type="ECO:0000259" key="3">
    <source>
        <dbReference type="PROSITE" id="PS50009"/>
    </source>
</evidence>
<keyword evidence="5" id="KW-1185">Reference proteome</keyword>
<dbReference type="GO" id="GO:0005886">
    <property type="term" value="C:plasma membrane"/>
    <property type="evidence" value="ECO:0007669"/>
    <property type="project" value="TreeGrafter"/>
</dbReference>
<dbReference type="PANTHER" id="PTHR23113">
    <property type="entry name" value="GUANINE NUCLEOTIDE EXCHANGE FACTOR"/>
    <property type="match status" value="1"/>
</dbReference>
<dbReference type="EMBL" id="KQ245316">
    <property type="protein sequence ID" value="KNC73671.1"/>
    <property type="molecule type" value="Genomic_DNA"/>
</dbReference>
<dbReference type="Proteomes" id="UP000054560">
    <property type="component" value="Unassembled WGS sequence"/>
</dbReference>
<evidence type="ECO:0000313" key="5">
    <source>
        <dbReference type="Proteomes" id="UP000054560"/>
    </source>
</evidence>
<dbReference type="InterPro" id="IPR008937">
    <property type="entry name" value="Ras-like_GEF"/>
</dbReference>
<reference evidence="4 5" key="1">
    <citation type="submission" date="2011-02" db="EMBL/GenBank/DDBJ databases">
        <title>The Genome Sequence of Sphaeroforma arctica JP610.</title>
        <authorList>
            <consortium name="The Broad Institute Genome Sequencing Platform"/>
            <person name="Russ C."/>
            <person name="Cuomo C."/>
            <person name="Young S.K."/>
            <person name="Zeng Q."/>
            <person name="Gargeya S."/>
            <person name="Alvarado L."/>
            <person name="Berlin A."/>
            <person name="Chapman S.B."/>
            <person name="Chen Z."/>
            <person name="Freedman E."/>
            <person name="Gellesch M."/>
            <person name="Goldberg J."/>
            <person name="Griggs A."/>
            <person name="Gujja S."/>
            <person name="Heilman E."/>
            <person name="Heiman D."/>
            <person name="Howarth C."/>
            <person name="Mehta T."/>
            <person name="Neiman D."/>
            <person name="Pearson M."/>
            <person name="Roberts A."/>
            <person name="Saif S."/>
            <person name="Shea T."/>
            <person name="Shenoy N."/>
            <person name="Sisk P."/>
            <person name="Stolte C."/>
            <person name="Sykes S."/>
            <person name="White J."/>
            <person name="Yandava C."/>
            <person name="Burger G."/>
            <person name="Gray M.W."/>
            <person name="Holland P.W.H."/>
            <person name="King N."/>
            <person name="Lang F.B.F."/>
            <person name="Roger A.J."/>
            <person name="Ruiz-Trillo I."/>
            <person name="Haas B."/>
            <person name="Nusbaum C."/>
            <person name="Birren B."/>
        </authorList>
    </citation>
    <scope>NUCLEOTIDE SEQUENCE [LARGE SCALE GENOMIC DNA]</scope>
    <source>
        <strain evidence="4 5">JP610</strain>
    </source>
</reference>
<sequence>MATYNLTIQQPPPKPLVDVNFKKISNVTDIDPLEVARQLTMVEWDIFRKIKPKETMSLSWNIKEKQHLSRNILNMINRANEMAIWVATLILQCTSTKKRVNTIKYLVTLAEKCLELNNFNSVFTIVASLSSSSITRLKKTWAEVPDIILGALDALKQLVSDANNYKVYRTHLQGLIDTPCIPFLGMWL</sequence>
<proteinExistence type="predicted"/>